<dbReference type="PROSITE" id="PS00028">
    <property type="entry name" value="ZINC_FINGER_C2H2_1"/>
    <property type="match status" value="4"/>
</dbReference>
<dbReference type="InterPro" id="IPR036236">
    <property type="entry name" value="Znf_C2H2_sf"/>
</dbReference>
<name>A0A4Y2J0H0_ARAVE</name>
<evidence type="ECO:0000259" key="8">
    <source>
        <dbReference type="PROSITE" id="PS50157"/>
    </source>
</evidence>
<keyword evidence="4" id="KW-0862">Zinc</keyword>
<feature type="domain" description="C2H2-type" evidence="8">
    <location>
        <begin position="323"/>
        <end position="350"/>
    </location>
</feature>
<dbReference type="SMART" id="SM00746">
    <property type="entry name" value="TRASH"/>
    <property type="match status" value="3"/>
</dbReference>
<keyword evidence="3 6" id="KW-0863">Zinc-finger</keyword>
<dbReference type="Proteomes" id="UP000499080">
    <property type="component" value="Unassembled WGS sequence"/>
</dbReference>
<protein>
    <submittedName>
        <fullName evidence="9">Zinc finger protein 614</fullName>
    </submittedName>
</protein>
<gene>
    <name evidence="9" type="primary">ZNF614_1</name>
    <name evidence="9" type="ORF">AVEN_160827_1</name>
</gene>
<dbReference type="InterPro" id="IPR013087">
    <property type="entry name" value="Znf_C2H2_type"/>
</dbReference>
<dbReference type="Gene3D" id="3.30.160.60">
    <property type="entry name" value="Classic Zinc Finger"/>
    <property type="match status" value="5"/>
</dbReference>
<evidence type="ECO:0000313" key="10">
    <source>
        <dbReference type="Proteomes" id="UP000499080"/>
    </source>
</evidence>
<evidence type="ECO:0000256" key="6">
    <source>
        <dbReference type="PROSITE-ProRule" id="PRU00042"/>
    </source>
</evidence>
<proteinExistence type="predicted"/>
<keyword evidence="2" id="KW-0677">Repeat</keyword>
<keyword evidence="7" id="KW-0175">Coiled coil</keyword>
<reference evidence="9 10" key="1">
    <citation type="journal article" date="2019" name="Sci. Rep.">
        <title>Orb-weaving spider Araneus ventricosus genome elucidates the spidroin gene catalogue.</title>
        <authorList>
            <person name="Kono N."/>
            <person name="Nakamura H."/>
            <person name="Ohtoshi R."/>
            <person name="Moran D.A.P."/>
            <person name="Shinohara A."/>
            <person name="Yoshida Y."/>
            <person name="Fujiwara M."/>
            <person name="Mori M."/>
            <person name="Tomita M."/>
            <person name="Arakawa K."/>
        </authorList>
    </citation>
    <scope>NUCLEOTIDE SEQUENCE [LARGE SCALE GENOMIC DNA]</scope>
</reference>
<evidence type="ECO:0000256" key="2">
    <source>
        <dbReference type="ARBA" id="ARBA00022737"/>
    </source>
</evidence>
<dbReference type="SUPFAM" id="SSF57667">
    <property type="entry name" value="beta-beta-alpha zinc fingers"/>
    <property type="match status" value="3"/>
</dbReference>
<evidence type="ECO:0000313" key="9">
    <source>
        <dbReference type="EMBL" id="GBM83663.1"/>
    </source>
</evidence>
<dbReference type="GO" id="GO:0000978">
    <property type="term" value="F:RNA polymerase II cis-regulatory region sequence-specific DNA binding"/>
    <property type="evidence" value="ECO:0007669"/>
    <property type="project" value="TreeGrafter"/>
</dbReference>
<keyword evidence="1" id="KW-0479">Metal-binding</keyword>
<sequence>MDEFQCSWCRRSFYLKDGHFCFLKGKPHHECSESFLDELEKLAERLEAATRNQDCTSDNFRHSNPKTQAPDIQLNISLDSGSNFLTKNIFQGAQVNSSPASPFITQCDGSSIEISRSDSYVSAQQSIFEATDENPENSLYVAVETLQGDFCRADDNNSNPSENLSSHNVSEWCNLRPVNQMKRKNTSFGVNTNTCRKKENKSSAFNRQRKRAYLDAISASQMCIERDGNNAEAQKVKDYSEIKCISAKVTKIGNSSTSEIATNSVALGSDSDAVSVAGPSGIHSLSHKTGKGKRFVCDVCGKDFDNKRTRKVLHRTHTGEKPFVCPTCDKRFAQQGNLTTHLRTHTREKPFVCVICGKGFTQKVHFDRHYRTHTGEKLFVCDICGKEFTRKENFVTHYRRHTGERSFLSDDRGNGFSDRRNLTEHVPTHEGGKRFKCGVCGETFSSNDYRNRHYKEKHQ</sequence>
<dbReference type="FunFam" id="3.30.160.60:FF:000624">
    <property type="entry name" value="zinc finger protein 697"/>
    <property type="match status" value="1"/>
</dbReference>
<feature type="domain" description="C2H2-type" evidence="8">
    <location>
        <begin position="295"/>
        <end position="322"/>
    </location>
</feature>
<dbReference type="GO" id="GO:0005634">
    <property type="term" value="C:nucleus"/>
    <property type="evidence" value="ECO:0007669"/>
    <property type="project" value="UniProtKB-ARBA"/>
</dbReference>
<feature type="coiled-coil region" evidence="7">
    <location>
        <begin position="32"/>
        <end position="59"/>
    </location>
</feature>
<dbReference type="SMART" id="SM00355">
    <property type="entry name" value="ZnF_C2H2"/>
    <property type="match status" value="5"/>
</dbReference>
<dbReference type="AlphaFoldDB" id="A0A4Y2J0H0"/>
<dbReference type="PANTHER" id="PTHR23235:SF142">
    <property type="entry name" value="ZINC FINGER PROTEIN 384"/>
    <property type="match status" value="1"/>
</dbReference>
<evidence type="ECO:0000256" key="4">
    <source>
        <dbReference type="ARBA" id="ARBA00022833"/>
    </source>
</evidence>
<feature type="domain" description="C2H2-type" evidence="8">
    <location>
        <begin position="435"/>
        <end position="459"/>
    </location>
</feature>
<dbReference type="Pfam" id="PF00096">
    <property type="entry name" value="zf-C2H2"/>
    <property type="match status" value="4"/>
</dbReference>
<feature type="domain" description="C2H2-type" evidence="8">
    <location>
        <begin position="351"/>
        <end position="378"/>
    </location>
</feature>
<dbReference type="InterPro" id="IPR011017">
    <property type="entry name" value="TRASH_dom"/>
</dbReference>
<dbReference type="FunFam" id="3.30.160.60:FF:002343">
    <property type="entry name" value="Zinc finger protein 33A"/>
    <property type="match status" value="1"/>
</dbReference>
<evidence type="ECO:0000256" key="3">
    <source>
        <dbReference type="ARBA" id="ARBA00022771"/>
    </source>
</evidence>
<dbReference type="FunFam" id="3.30.160.60:FF:000446">
    <property type="entry name" value="Zinc finger protein"/>
    <property type="match status" value="1"/>
</dbReference>
<dbReference type="OrthoDB" id="6365676at2759"/>
<organism evidence="9 10">
    <name type="scientific">Araneus ventricosus</name>
    <name type="common">Orbweaver spider</name>
    <name type="synonym">Epeira ventricosa</name>
    <dbReference type="NCBI Taxonomy" id="182803"/>
    <lineage>
        <taxon>Eukaryota</taxon>
        <taxon>Metazoa</taxon>
        <taxon>Ecdysozoa</taxon>
        <taxon>Arthropoda</taxon>
        <taxon>Chelicerata</taxon>
        <taxon>Arachnida</taxon>
        <taxon>Araneae</taxon>
        <taxon>Araneomorphae</taxon>
        <taxon>Entelegynae</taxon>
        <taxon>Araneoidea</taxon>
        <taxon>Araneidae</taxon>
        <taxon>Araneus</taxon>
    </lineage>
</organism>
<evidence type="ECO:0000256" key="5">
    <source>
        <dbReference type="ARBA" id="ARBA00023242"/>
    </source>
</evidence>
<comment type="caution">
    <text evidence="9">The sequence shown here is derived from an EMBL/GenBank/DDBJ whole genome shotgun (WGS) entry which is preliminary data.</text>
</comment>
<evidence type="ECO:0000256" key="7">
    <source>
        <dbReference type="SAM" id="Coils"/>
    </source>
</evidence>
<dbReference type="EMBL" id="BGPR01003098">
    <property type="protein sequence ID" value="GBM83663.1"/>
    <property type="molecule type" value="Genomic_DNA"/>
</dbReference>
<dbReference type="GO" id="GO:0008270">
    <property type="term" value="F:zinc ion binding"/>
    <property type="evidence" value="ECO:0007669"/>
    <property type="project" value="UniProtKB-KW"/>
</dbReference>
<accession>A0A4Y2J0H0</accession>
<dbReference type="PANTHER" id="PTHR23235">
    <property type="entry name" value="KRUEPPEL-LIKE TRANSCRIPTION FACTOR"/>
    <property type="match status" value="1"/>
</dbReference>
<dbReference type="GO" id="GO:0000981">
    <property type="term" value="F:DNA-binding transcription factor activity, RNA polymerase II-specific"/>
    <property type="evidence" value="ECO:0007669"/>
    <property type="project" value="TreeGrafter"/>
</dbReference>
<dbReference type="PROSITE" id="PS50157">
    <property type="entry name" value="ZINC_FINGER_C2H2_2"/>
    <property type="match status" value="5"/>
</dbReference>
<feature type="domain" description="C2H2-type" evidence="8">
    <location>
        <begin position="379"/>
        <end position="406"/>
    </location>
</feature>
<evidence type="ECO:0000256" key="1">
    <source>
        <dbReference type="ARBA" id="ARBA00022723"/>
    </source>
</evidence>
<keyword evidence="10" id="KW-1185">Reference proteome</keyword>
<keyword evidence="5" id="KW-0539">Nucleus</keyword>